<feature type="domain" description="Disease resistance N-terminal" evidence="5">
    <location>
        <begin position="10"/>
        <end position="98"/>
    </location>
</feature>
<dbReference type="Gene3D" id="3.80.10.10">
    <property type="entry name" value="Ribonuclease Inhibitor"/>
    <property type="match status" value="1"/>
</dbReference>
<evidence type="ECO:0000313" key="6">
    <source>
        <dbReference type="EMBL" id="KAF2307927.1"/>
    </source>
</evidence>
<reference evidence="6 7" key="1">
    <citation type="journal article" date="2020" name="Mol. Plant">
        <title>The Chromosome-Based Rubber Tree Genome Provides New Insights into Spurge Genome Evolution and Rubber Biosynthesis.</title>
        <authorList>
            <person name="Liu J."/>
            <person name="Shi C."/>
            <person name="Shi C.C."/>
            <person name="Li W."/>
            <person name="Zhang Q.J."/>
            <person name="Zhang Y."/>
            <person name="Li K."/>
            <person name="Lu H.F."/>
            <person name="Shi C."/>
            <person name="Zhu S.T."/>
            <person name="Xiao Z.Y."/>
            <person name="Nan H."/>
            <person name="Yue Y."/>
            <person name="Zhu X.G."/>
            <person name="Wu Y."/>
            <person name="Hong X.N."/>
            <person name="Fan G.Y."/>
            <person name="Tong Y."/>
            <person name="Zhang D."/>
            <person name="Mao C.L."/>
            <person name="Liu Y.L."/>
            <person name="Hao S.J."/>
            <person name="Liu W.Q."/>
            <person name="Lv M.Q."/>
            <person name="Zhang H.B."/>
            <person name="Liu Y."/>
            <person name="Hu-Tang G.R."/>
            <person name="Wang J.P."/>
            <person name="Wang J.H."/>
            <person name="Sun Y.H."/>
            <person name="Ni S.B."/>
            <person name="Chen W.B."/>
            <person name="Zhang X.C."/>
            <person name="Jiao Y.N."/>
            <person name="Eichler E.E."/>
            <person name="Li G.H."/>
            <person name="Liu X."/>
            <person name="Gao L.Z."/>
        </authorList>
    </citation>
    <scope>NUCLEOTIDE SEQUENCE [LARGE SCALE GENOMIC DNA]</scope>
    <source>
        <strain evidence="7">cv. GT1</strain>
        <tissue evidence="6">Leaf</tissue>
    </source>
</reference>
<accession>A0A6A6M526</accession>
<organism evidence="6 7">
    <name type="scientific">Hevea brasiliensis</name>
    <name type="common">Para rubber tree</name>
    <name type="synonym">Siphonia brasiliensis</name>
    <dbReference type="NCBI Taxonomy" id="3981"/>
    <lineage>
        <taxon>Eukaryota</taxon>
        <taxon>Viridiplantae</taxon>
        <taxon>Streptophyta</taxon>
        <taxon>Embryophyta</taxon>
        <taxon>Tracheophyta</taxon>
        <taxon>Spermatophyta</taxon>
        <taxon>Magnoliopsida</taxon>
        <taxon>eudicotyledons</taxon>
        <taxon>Gunneridae</taxon>
        <taxon>Pentapetalae</taxon>
        <taxon>rosids</taxon>
        <taxon>fabids</taxon>
        <taxon>Malpighiales</taxon>
        <taxon>Euphorbiaceae</taxon>
        <taxon>Crotonoideae</taxon>
        <taxon>Micrandreae</taxon>
        <taxon>Hevea</taxon>
    </lineage>
</organism>
<dbReference type="Proteomes" id="UP000467840">
    <property type="component" value="Chromosome 9"/>
</dbReference>
<keyword evidence="3" id="KW-0611">Plant defense</keyword>
<dbReference type="EMBL" id="JAAGAX010000008">
    <property type="protein sequence ID" value="KAF2307927.1"/>
    <property type="molecule type" value="Genomic_DNA"/>
</dbReference>
<keyword evidence="7" id="KW-1185">Reference proteome</keyword>
<evidence type="ECO:0000256" key="1">
    <source>
        <dbReference type="ARBA" id="ARBA00022737"/>
    </source>
</evidence>
<gene>
    <name evidence="6" type="ORF">GH714_033434</name>
</gene>
<keyword evidence="1" id="KW-0677">Repeat</keyword>
<dbReference type="Gene3D" id="1.20.5.4130">
    <property type="match status" value="1"/>
</dbReference>
<keyword evidence="2" id="KW-0547">Nucleotide-binding</keyword>
<protein>
    <recommendedName>
        <fullName evidence="5">Disease resistance N-terminal domain-containing protein</fullName>
    </recommendedName>
</protein>
<keyword evidence="4" id="KW-0067">ATP-binding</keyword>
<sequence length="303" mass="34832">MSIESYVAKKVLEKIAYAYQETCFVCGLQWELKKINDISFTMKAVLLDAEEKQVNHRQLRLWLADLKDAFYDAEDVLDEFECEAQRRRVLQLYGGIIRKVGCFFSSSNPIAFRFKMSTKIKQIRERLEEIASLKSEFRLKKRNESRHVMPRERAMTHTFVQVSEVIGRDKDKENIIRLLQDSGDRGQVSIIPIVGVGGKDGQDLARFGLQKLILVQLPKLVEFPRWLLQGSTNTLQLLKLESCENLKELPACLQNIVSLQRLIIEDCYGLSRRCELGKGEDWSKIAHVPKIVIDGADIDSIDN</sequence>
<dbReference type="PANTHER" id="PTHR36766:SF61">
    <property type="entry name" value="NB-ARC DOMAIN DISEASE RESISTANCE PROTEIN"/>
    <property type="match status" value="1"/>
</dbReference>
<evidence type="ECO:0000256" key="4">
    <source>
        <dbReference type="ARBA" id="ARBA00022840"/>
    </source>
</evidence>
<evidence type="ECO:0000256" key="2">
    <source>
        <dbReference type="ARBA" id="ARBA00022741"/>
    </source>
</evidence>
<dbReference type="Pfam" id="PF18052">
    <property type="entry name" value="Rx_N"/>
    <property type="match status" value="1"/>
</dbReference>
<evidence type="ECO:0000256" key="3">
    <source>
        <dbReference type="ARBA" id="ARBA00022821"/>
    </source>
</evidence>
<dbReference type="AlphaFoldDB" id="A0A6A6M526"/>
<dbReference type="PANTHER" id="PTHR36766">
    <property type="entry name" value="PLANT BROAD-SPECTRUM MILDEW RESISTANCE PROTEIN RPW8"/>
    <property type="match status" value="1"/>
</dbReference>
<dbReference type="InterPro" id="IPR032675">
    <property type="entry name" value="LRR_dom_sf"/>
</dbReference>
<comment type="caution">
    <text evidence="6">The sequence shown here is derived from an EMBL/GenBank/DDBJ whole genome shotgun (WGS) entry which is preliminary data.</text>
</comment>
<dbReference type="SUPFAM" id="SSF52047">
    <property type="entry name" value="RNI-like"/>
    <property type="match status" value="1"/>
</dbReference>
<dbReference type="InterPro" id="IPR041118">
    <property type="entry name" value="Rx_N"/>
</dbReference>
<evidence type="ECO:0000313" key="7">
    <source>
        <dbReference type="Proteomes" id="UP000467840"/>
    </source>
</evidence>
<name>A0A6A6M526_HEVBR</name>
<dbReference type="GO" id="GO:0006952">
    <property type="term" value="P:defense response"/>
    <property type="evidence" value="ECO:0007669"/>
    <property type="project" value="UniProtKB-KW"/>
</dbReference>
<evidence type="ECO:0000259" key="5">
    <source>
        <dbReference type="Pfam" id="PF18052"/>
    </source>
</evidence>
<dbReference type="GO" id="GO:0005524">
    <property type="term" value="F:ATP binding"/>
    <property type="evidence" value="ECO:0007669"/>
    <property type="project" value="UniProtKB-KW"/>
</dbReference>
<proteinExistence type="predicted"/>